<organism evidence="2 3">
    <name type="scientific">Vescimonas fastidiosa</name>
    <dbReference type="NCBI Taxonomy" id="2714353"/>
    <lineage>
        <taxon>Bacteria</taxon>
        <taxon>Bacillati</taxon>
        <taxon>Bacillota</taxon>
        <taxon>Clostridia</taxon>
        <taxon>Eubacteriales</taxon>
        <taxon>Oscillospiraceae</taxon>
        <taxon>Vescimonas</taxon>
    </lineage>
</organism>
<evidence type="ECO:0000259" key="1">
    <source>
        <dbReference type="Pfam" id="PF09359"/>
    </source>
</evidence>
<protein>
    <submittedName>
        <fullName evidence="2">Molecular chaperone</fullName>
    </submittedName>
</protein>
<keyword evidence="3" id="KW-1185">Reference proteome</keyword>
<dbReference type="EMBL" id="AP023415">
    <property type="protein sequence ID" value="BCK79139.1"/>
    <property type="molecule type" value="Genomic_DNA"/>
</dbReference>
<evidence type="ECO:0000313" key="3">
    <source>
        <dbReference type="Proteomes" id="UP000681343"/>
    </source>
</evidence>
<dbReference type="InterPro" id="IPR042267">
    <property type="entry name" value="VTC_sf"/>
</dbReference>
<reference evidence="2" key="1">
    <citation type="submission" date="2020-09" db="EMBL/GenBank/DDBJ databases">
        <title>New species isolated from human feces.</title>
        <authorList>
            <person name="Kitahara M."/>
            <person name="Shigeno Y."/>
            <person name="Shime M."/>
            <person name="Matsumoto Y."/>
            <person name="Nakamura S."/>
            <person name="Motooka D."/>
            <person name="Fukuoka S."/>
            <person name="Nishikawa H."/>
            <person name="Benno Y."/>
        </authorList>
    </citation>
    <scope>NUCLEOTIDE SEQUENCE</scope>
    <source>
        <strain evidence="2">MM35</strain>
    </source>
</reference>
<feature type="domain" description="VTC" evidence="1">
    <location>
        <begin position="6"/>
        <end position="222"/>
    </location>
</feature>
<dbReference type="Gene3D" id="3.20.100.30">
    <property type="entry name" value="VTC, catalytic tunnel domain"/>
    <property type="match status" value="1"/>
</dbReference>
<name>A0A810PR49_9FIRM</name>
<sequence>MNRVFREEKKYLISLPEALQACHRLAQVMHEDPHNGISGYPVRSLYFDTLDDRDFREKAAGVELRRKLRLRCYDPTADFAMLEMKQKQGASQLKRSLRVTREDAQALTRGDYAPLLRYPEPFAAECYALMHSRCYRPKTIVEYDRKAFIAKENKIRITFDSRIVSVESCFDLFSPRLNMNPVLDPYCVVLEVKYNGFLLDYIRELINSVDRSELSVSKYVLARQNGCQTRL</sequence>
<dbReference type="Pfam" id="PF09359">
    <property type="entry name" value="VTC"/>
    <property type="match status" value="1"/>
</dbReference>
<accession>A0A810PR49</accession>
<dbReference type="KEGG" id="vfa:MM35RIKEN_13310"/>
<dbReference type="AlphaFoldDB" id="A0A810PR49"/>
<dbReference type="CDD" id="cd07750">
    <property type="entry name" value="PolyPPase_VTC_like"/>
    <property type="match status" value="1"/>
</dbReference>
<dbReference type="GO" id="GO:0006799">
    <property type="term" value="P:polyphosphate biosynthetic process"/>
    <property type="evidence" value="ECO:0007669"/>
    <property type="project" value="UniProtKB-ARBA"/>
</dbReference>
<gene>
    <name evidence="2" type="ORF">MM35RIKEN_13310</name>
</gene>
<evidence type="ECO:0000313" key="2">
    <source>
        <dbReference type="EMBL" id="BCK79139.1"/>
    </source>
</evidence>
<proteinExistence type="predicted"/>
<dbReference type="Proteomes" id="UP000681343">
    <property type="component" value="Chromosome"/>
</dbReference>
<dbReference type="InterPro" id="IPR018966">
    <property type="entry name" value="VTC_domain"/>
</dbReference>
<dbReference type="RefSeq" id="WP_212820387.1">
    <property type="nucleotide sequence ID" value="NZ_AP023415.1"/>
</dbReference>